<gene>
    <name evidence="2" type="ORF">LCGC14_0327390</name>
</gene>
<evidence type="ECO:0000313" key="2">
    <source>
        <dbReference type="EMBL" id="KKN80647.1"/>
    </source>
</evidence>
<accession>A0A0F9U028</accession>
<feature type="region of interest" description="Disordered" evidence="1">
    <location>
        <begin position="1"/>
        <end position="55"/>
    </location>
</feature>
<organism evidence="2">
    <name type="scientific">marine sediment metagenome</name>
    <dbReference type="NCBI Taxonomy" id="412755"/>
    <lineage>
        <taxon>unclassified sequences</taxon>
        <taxon>metagenomes</taxon>
        <taxon>ecological metagenomes</taxon>
    </lineage>
</organism>
<name>A0A0F9U028_9ZZZZ</name>
<comment type="caution">
    <text evidence="2">The sequence shown here is derived from an EMBL/GenBank/DDBJ whole genome shotgun (WGS) entry which is preliminary data.</text>
</comment>
<sequence>MPSEYTGRDGFNFRPHNRLRAAKRGATPGPGGRRIETEDATPIETEEGTELETEG</sequence>
<proteinExistence type="predicted"/>
<dbReference type="EMBL" id="LAZR01000227">
    <property type="protein sequence ID" value="KKN80647.1"/>
    <property type="molecule type" value="Genomic_DNA"/>
</dbReference>
<reference evidence="2" key="1">
    <citation type="journal article" date="2015" name="Nature">
        <title>Complex archaea that bridge the gap between prokaryotes and eukaryotes.</title>
        <authorList>
            <person name="Spang A."/>
            <person name="Saw J.H."/>
            <person name="Jorgensen S.L."/>
            <person name="Zaremba-Niedzwiedzka K."/>
            <person name="Martijn J."/>
            <person name="Lind A.E."/>
            <person name="van Eijk R."/>
            <person name="Schleper C."/>
            <person name="Guy L."/>
            <person name="Ettema T.J."/>
        </authorList>
    </citation>
    <scope>NUCLEOTIDE SEQUENCE</scope>
</reference>
<protein>
    <submittedName>
        <fullName evidence="2">Uncharacterized protein</fullName>
    </submittedName>
</protein>
<dbReference type="AlphaFoldDB" id="A0A0F9U028"/>
<feature type="compositionally biased region" description="Acidic residues" evidence="1">
    <location>
        <begin position="38"/>
        <end position="55"/>
    </location>
</feature>
<evidence type="ECO:0000256" key="1">
    <source>
        <dbReference type="SAM" id="MobiDB-lite"/>
    </source>
</evidence>